<dbReference type="CDD" id="cd00229">
    <property type="entry name" value="SGNH_hydrolase"/>
    <property type="match status" value="1"/>
</dbReference>
<dbReference type="PANTHER" id="PTHR43784:SF2">
    <property type="entry name" value="GDSL-LIKE LIPASE_ACYLHYDROLASE, PUTATIVE (AFU_ORTHOLOGUE AFUA_2G00820)-RELATED"/>
    <property type="match status" value="1"/>
</dbReference>
<accession>A0A1R1LBT0</accession>
<dbReference type="RefSeq" id="WP_076703503.1">
    <property type="nucleotide sequence ID" value="NZ_MRDE01000039.1"/>
</dbReference>
<evidence type="ECO:0000259" key="1">
    <source>
        <dbReference type="Pfam" id="PF13472"/>
    </source>
</evidence>
<dbReference type="InterPro" id="IPR053140">
    <property type="entry name" value="GDSL_Rv0518-like"/>
</dbReference>
<sequence length="219" mass="22676">MKRWRWRLFGGVLAMAVAITVVVLAVGQTAPSASASRPPSLVIVGDSLSTGFGTSPDAAWPHLLAEQTRGRLNVVNASENGAGYLTGGDNNGTFGSNAVAAVTPDTQTVVFFGSENDMGGTASDLTGAAVSALRSAHTTAPDARLIVVGPTAFTNEPEPDRLAVRDALKAAAAQTHSRFVDPLAENWLASPQYVGPDGDHPTVAGQQQLAKEMMRVLGL</sequence>
<dbReference type="PANTHER" id="PTHR43784">
    <property type="entry name" value="GDSL-LIKE LIPASE/ACYLHYDROLASE, PUTATIVE (AFU_ORTHOLOGUE AFUA_2G00820)-RELATED"/>
    <property type="match status" value="1"/>
</dbReference>
<evidence type="ECO:0000313" key="3">
    <source>
        <dbReference type="Proteomes" id="UP000187085"/>
    </source>
</evidence>
<dbReference type="EMBL" id="MRDE01000039">
    <property type="protein sequence ID" value="OMH24981.1"/>
    <property type="molecule type" value="Genomic_DNA"/>
</dbReference>
<gene>
    <name evidence="2" type="ORF">BKD30_06955</name>
</gene>
<name>A0A1R1LBT0_9MICC</name>
<dbReference type="AlphaFoldDB" id="A0A1R1LBT0"/>
<organism evidence="2 3">
    <name type="scientific">Tersicoccus phoenicis</name>
    <dbReference type="NCBI Taxonomy" id="554083"/>
    <lineage>
        <taxon>Bacteria</taxon>
        <taxon>Bacillati</taxon>
        <taxon>Actinomycetota</taxon>
        <taxon>Actinomycetes</taxon>
        <taxon>Micrococcales</taxon>
        <taxon>Micrococcaceae</taxon>
        <taxon>Tersicoccus</taxon>
    </lineage>
</organism>
<protein>
    <recommendedName>
        <fullName evidence="1">SGNH hydrolase-type esterase domain-containing protein</fullName>
    </recommendedName>
</protein>
<dbReference type="OrthoDB" id="8215557at2"/>
<dbReference type="Pfam" id="PF13472">
    <property type="entry name" value="Lipase_GDSL_2"/>
    <property type="match status" value="1"/>
</dbReference>
<proteinExistence type="predicted"/>
<feature type="domain" description="SGNH hydrolase-type esterase" evidence="1">
    <location>
        <begin position="44"/>
        <end position="207"/>
    </location>
</feature>
<evidence type="ECO:0000313" key="2">
    <source>
        <dbReference type="EMBL" id="OMH24981.1"/>
    </source>
</evidence>
<reference evidence="2 3" key="1">
    <citation type="submission" date="2016-12" db="EMBL/GenBank/DDBJ databases">
        <title>Draft genome of Tersicoccus phoenicis 1P05MA.</title>
        <authorList>
            <person name="Nakajima Y."/>
            <person name="Yoshizawa S."/>
            <person name="Nakamura K."/>
            <person name="Ogura Y."/>
            <person name="Hayashi T."/>
            <person name="Kogure K."/>
        </authorList>
    </citation>
    <scope>NUCLEOTIDE SEQUENCE [LARGE SCALE GENOMIC DNA]</scope>
    <source>
        <strain evidence="2 3">1p05MA</strain>
    </source>
</reference>
<dbReference type="STRING" id="554083.BKD30_06955"/>
<dbReference type="Proteomes" id="UP000187085">
    <property type="component" value="Unassembled WGS sequence"/>
</dbReference>
<keyword evidence="3" id="KW-1185">Reference proteome</keyword>
<dbReference type="InterPro" id="IPR036514">
    <property type="entry name" value="SGNH_hydro_sf"/>
</dbReference>
<dbReference type="InterPro" id="IPR013830">
    <property type="entry name" value="SGNH_hydro"/>
</dbReference>
<comment type="caution">
    <text evidence="2">The sequence shown here is derived from an EMBL/GenBank/DDBJ whole genome shotgun (WGS) entry which is preliminary data.</text>
</comment>
<dbReference type="SUPFAM" id="SSF52266">
    <property type="entry name" value="SGNH hydrolase"/>
    <property type="match status" value="1"/>
</dbReference>
<dbReference type="Gene3D" id="3.40.50.1110">
    <property type="entry name" value="SGNH hydrolase"/>
    <property type="match status" value="1"/>
</dbReference>